<dbReference type="AlphaFoldDB" id="A0A212K6D4"/>
<sequence>MSEMYNDLSVTEHFFFNRNLSTEGGYLFLHRLKKKCKFAIVSIKQKLT</sequence>
<dbReference type="EMBL" id="FLUM01000003">
    <property type="protein sequence ID" value="SBW07177.1"/>
    <property type="molecule type" value="Genomic_DNA"/>
</dbReference>
<gene>
    <name evidence="1" type="ORF">KL86DYS1_31597</name>
</gene>
<name>A0A212K6D4_9BACT</name>
<protein>
    <submittedName>
        <fullName evidence="1">Uncharacterized protein</fullName>
    </submittedName>
</protein>
<accession>A0A212K6D4</accession>
<evidence type="ECO:0000313" key="1">
    <source>
        <dbReference type="EMBL" id="SBW07177.1"/>
    </source>
</evidence>
<reference evidence="1" key="1">
    <citation type="submission" date="2016-04" db="EMBL/GenBank/DDBJ databases">
        <authorList>
            <person name="Evans L.H."/>
            <person name="Alamgir A."/>
            <person name="Owens N."/>
            <person name="Weber N.D."/>
            <person name="Virtaneva K."/>
            <person name="Barbian K."/>
            <person name="Babar A."/>
            <person name="Rosenke K."/>
        </authorList>
    </citation>
    <scope>NUCLEOTIDE SEQUENCE</scope>
    <source>
        <strain evidence="1">86-1</strain>
    </source>
</reference>
<organism evidence="1">
    <name type="scientific">uncultured Dysgonomonas sp</name>
    <dbReference type="NCBI Taxonomy" id="206096"/>
    <lineage>
        <taxon>Bacteria</taxon>
        <taxon>Pseudomonadati</taxon>
        <taxon>Bacteroidota</taxon>
        <taxon>Bacteroidia</taxon>
        <taxon>Bacteroidales</taxon>
        <taxon>Dysgonomonadaceae</taxon>
        <taxon>Dysgonomonas</taxon>
        <taxon>environmental samples</taxon>
    </lineage>
</organism>
<proteinExistence type="predicted"/>